<dbReference type="Proteomes" id="UP000442109">
    <property type="component" value="Unassembled WGS sequence"/>
</dbReference>
<dbReference type="Pfam" id="PF13561">
    <property type="entry name" value="adh_short_C2"/>
    <property type="match status" value="1"/>
</dbReference>
<keyword evidence="2" id="KW-1185">Reference proteome</keyword>
<dbReference type="OrthoDB" id="9806974at2"/>
<dbReference type="PANTHER" id="PTHR43975:SF2">
    <property type="entry name" value="EG:BACR7A4.14 PROTEIN-RELATED"/>
    <property type="match status" value="1"/>
</dbReference>
<dbReference type="AlphaFoldDB" id="A0A844M1E0"/>
<dbReference type="InterPro" id="IPR002347">
    <property type="entry name" value="SDR_fam"/>
</dbReference>
<dbReference type="InterPro" id="IPR036291">
    <property type="entry name" value="NAD(P)-bd_dom_sf"/>
</dbReference>
<dbReference type="SUPFAM" id="SSF51735">
    <property type="entry name" value="NAD(P)-binding Rossmann-fold domains"/>
    <property type="match status" value="1"/>
</dbReference>
<comment type="caution">
    <text evidence="1">The sequence shown here is derived from an EMBL/GenBank/DDBJ whole genome shotgun (WGS) entry which is preliminary data.</text>
</comment>
<gene>
    <name evidence="1" type="ORF">GB996_08080</name>
</gene>
<dbReference type="Gene3D" id="3.40.50.720">
    <property type="entry name" value="NAD(P)-binding Rossmann-like Domain"/>
    <property type="match status" value="2"/>
</dbReference>
<dbReference type="PRINTS" id="PR00081">
    <property type="entry name" value="GDHRDH"/>
</dbReference>
<name>A0A844M1E0_9GAMM</name>
<reference evidence="1 2" key="1">
    <citation type="journal article" date="2019" name="PLoS ONE">
        <title>Pup mortality in New Zealand sea lions (Phocarctos hookeri) at Enderby Island, Auckland Islands, 2013-18.</title>
        <authorList>
            <person name="Michael S.A."/>
            <person name="Hayman D.T.S."/>
            <person name="Gray R."/>
            <person name="Zhang J."/>
            <person name="Rogers L."/>
            <person name="Roe W.D."/>
        </authorList>
    </citation>
    <scope>NUCLEOTIDE SEQUENCE [LARGE SCALE GENOMIC DNA]</scope>
    <source>
        <strain evidence="1 2">SM868</strain>
    </source>
</reference>
<accession>A0A844M1E0</accession>
<dbReference type="PANTHER" id="PTHR43975">
    <property type="entry name" value="ZGC:101858"/>
    <property type="match status" value="1"/>
</dbReference>
<organism evidence="1 2">
    <name type="scientific">Psychrobacter sanguinis</name>
    <dbReference type="NCBI Taxonomy" id="861445"/>
    <lineage>
        <taxon>Bacteria</taxon>
        <taxon>Pseudomonadati</taxon>
        <taxon>Pseudomonadota</taxon>
        <taxon>Gammaproteobacteria</taxon>
        <taxon>Moraxellales</taxon>
        <taxon>Moraxellaceae</taxon>
        <taxon>Psychrobacter</taxon>
    </lineage>
</organism>
<sequence>MKRFNDKAVIVTGADSSLGRVTAMKLAREGANVILVGSNSKVLQYIAADLPEDHTWINSGNHLAITYRLDQATPSDELVTHVLQKYQKIDVLININTSLPLEGSLVQALAQSKGSVVNVGLLSDNSSEWSLHDYQQQNHQLAENTKQLALTHSTNGIRVNAVNVGLTADDRNSHDSRQLFLQHSPLGDLVSLEDASEAITFLASEEARMITGVTLPVDGGLSLTY</sequence>
<dbReference type="CDD" id="cd05233">
    <property type="entry name" value="SDR_c"/>
    <property type="match status" value="1"/>
</dbReference>
<protein>
    <submittedName>
        <fullName evidence="1">SDR family oxidoreductase</fullName>
    </submittedName>
</protein>
<dbReference type="EMBL" id="WFKQ01000006">
    <property type="protein sequence ID" value="MUG32756.1"/>
    <property type="molecule type" value="Genomic_DNA"/>
</dbReference>
<dbReference type="Pfam" id="PF00106">
    <property type="entry name" value="adh_short"/>
    <property type="match status" value="1"/>
</dbReference>
<evidence type="ECO:0000313" key="2">
    <source>
        <dbReference type="Proteomes" id="UP000442109"/>
    </source>
</evidence>
<proteinExistence type="predicted"/>
<dbReference type="RefSeq" id="WP_011961465.1">
    <property type="nucleotide sequence ID" value="NZ_WFKQ01000006.1"/>
</dbReference>
<evidence type="ECO:0000313" key="1">
    <source>
        <dbReference type="EMBL" id="MUG32756.1"/>
    </source>
</evidence>